<dbReference type="AlphaFoldDB" id="A0A284S6B7"/>
<evidence type="ECO:0000313" key="3">
    <source>
        <dbReference type="Proteomes" id="UP000219338"/>
    </source>
</evidence>
<feature type="compositionally biased region" description="Polar residues" evidence="1">
    <location>
        <begin position="26"/>
        <end position="41"/>
    </location>
</feature>
<dbReference type="OMA" id="CAYWKSS"/>
<accession>A0A284S6B7</accession>
<dbReference type="OrthoDB" id="2956015at2759"/>
<protein>
    <submittedName>
        <fullName evidence="2">Uncharacterized protein</fullName>
    </submittedName>
</protein>
<proteinExistence type="predicted"/>
<keyword evidence="3" id="KW-1185">Reference proteome</keyword>
<dbReference type="Proteomes" id="UP000219338">
    <property type="component" value="Unassembled WGS sequence"/>
</dbReference>
<organism evidence="2 3">
    <name type="scientific">Armillaria ostoyae</name>
    <name type="common">Armillaria root rot fungus</name>
    <dbReference type="NCBI Taxonomy" id="47428"/>
    <lineage>
        <taxon>Eukaryota</taxon>
        <taxon>Fungi</taxon>
        <taxon>Dikarya</taxon>
        <taxon>Basidiomycota</taxon>
        <taxon>Agaricomycotina</taxon>
        <taxon>Agaricomycetes</taxon>
        <taxon>Agaricomycetidae</taxon>
        <taxon>Agaricales</taxon>
        <taxon>Marasmiineae</taxon>
        <taxon>Physalacriaceae</taxon>
        <taxon>Armillaria</taxon>
    </lineage>
</organism>
<feature type="region of interest" description="Disordered" evidence="1">
    <location>
        <begin position="22"/>
        <end position="118"/>
    </location>
</feature>
<dbReference type="EMBL" id="FUEG01000035">
    <property type="protein sequence ID" value="SJL16553.1"/>
    <property type="molecule type" value="Genomic_DNA"/>
</dbReference>
<reference evidence="3" key="1">
    <citation type="journal article" date="2017" name="Nat. Ecol. Evol.">
        <title>Genome expansion and lineage-specific genetic innovations in the forest pathogenic fungi Armillaria.</title>
        <authorList>
            <person name="Sipos G."/>
            <person name="Prasanna A.N."/>
            <person name="Walter M.C."/>
            <person name="O'Connor E."/>
            <person name="Balint B."/>
            <person name="Krizsan K."/>
            <person name="Kiss B."/>
            <person name="Hess J."/>
            <person name="Varga T."/>
            <person name="Slot J."/>
            <person name="Riley R."/>
            <person name="Boka B."/>
            <person name="Rigling D."/>
            <person name="Barry K."/>
            <person name="Lee J."/>
            <person name="Mihaltcheva S."/>
            <person name="LaButti K."/>
            <person name="Lipzen A."/>
            <person name="Waldron R."/>
            <person name="Moloney N.M."/>
            <person name="Sperisen C."/>
            <person name="Kredics L."/>
            <person name="Vagvoelgyi C."/>
            <person name="Patrignani A."/>
            <person name="Fitzpatrick D."/>
            <person name="Nagy I."/>
            <person name="Doyle S."/>
            <person name="Anderson J.B."/>
            <person name="Grigoriev I.V."/>
            <person name="Gueldener U."/>
            <person name="Muensterkoetter M."/>
            <person name="Nagy L.G."/>
        </authorList>
    </citation>
    <scope>NUCLEOTIDE SEQUENCE [LARGE SCALE GENOMIC DNA]</scope>
    <source>
        <strain evidence="3">C18/9</strain>
    </source>
</reference>
<evidence type="ECO:0000313" key="2">
    <source>
        <dbReference type="EMBL" id="SJL16553.1"/>
    </source>
</evidence>
<name>A0A284S6B7_ARMOS</name>
<feature type="compositionally biased region" description="Low complexity" evidence="1">
    <location>
        <begin position="74"/>
        <end position="88"/>
    </location>
</feature>
<sequence length="377" mass="40997">MSFSSGSPYATGHAATPPAGFRAAALSSSPDGYGNKISTSHFRPIVPPSTPSRKAQGHSSGSGPERSPHRSRSRPQSPTNNYRLSRSNSNHRPRPSTPPPSIPADAHSPLSPPSRHNKRATTMYQGAHFQKFKVPSGQDLLSLPSANLSAVPRRGSTPAIECQKRFELAGNHVSTSQECSMTMCAYWKSSSSVNDYELAHKMKPPQPGEVVHYRQTLPQRFVGKIDFSDKHLAIHPNDPTRTDVLVGVSLVEVLLAESGNKNLALVDGESSVSFINGNTPTTIDLAVNINGYPPFSQKIAISCAHGQVTRRGLLHAIAQAFYHATKSGPPRAGHIHNTSLPEKISLDNLRLVSIYAPDKHMWYPELLYCTPEKKGRK</sequence>
<gene>
    <name evidence="2" type="ORF">ARMOST_20079</name>
</gene>
<evidence type="ECO:0000256" key="1">
    <source>
        <dbReference type="SAM" id="MobiDB-lite"/>
    </source>
</evidence>